<organism evidence="12 13">
    <name type="scientific">Desulfoluna spongiiphila</name>
    <dbReference type="NCBI Taxonomy" id="419481"/>
    <lineage>
        <taxon>Bacteria</taxon>
        <taxon>Pseudomonadati</taxon>
        <taxon>Thermodesulfobacteriota</taxon>
        <taxon>Desulfobacteria</taxon>
        <taxon>Desulfobacterales</taxon>
        <taxon>Desulfolunaceae</taxon>
        <taxon>Desulfoluna</taxon>
    </lineage>
</organism>
<evidence type="ECO:0000256" key="1">
    <source>
        <dbReference type="ARBA" id="ARBA00006115"/>
    </source>
</evidence>
<gene>
    <name evidence="12" type="ORF">SAMN05216233_116106</name>
</gene>
<keyword evidence="3 12" id="KW-0808">Transferase</keyword>
<accession>A0A1G5HZ77</accession>
<dbReference type="CDD" id="cd02213">
    <property type="entry name" value="cupin_PMI_typeII_C"/>
    <property type="match status" value="1"/>
</dbReference>
<dbReference type="RefSeq" id="WP_092213106.1">
    <property type="nucleotide sequence ID" value="NZ_FMUX01000016.1"/>
</dbReference>
<dbReference type="SUPFAM" id="SSF51182">
    <property type="entry name" value="RmlC-like cupins"/>
    <property type="match status" value="1"/>
</dbReference>
<dbReference type="OrthoDB" id="9806359at2"/>
<name>A0A1G5HZ77_9BACT</name>
<evidence type="ECO:0000256" key="3">
    <source>
        <dbReference type="ARBA" id="ARBA00022679"/>
    </source>
</evidence>
<evidence type="ECO:0000259" key="9">
    <source>
        <dbReference type="Pfam" id="PF00483"/>
    </source>
</evidence>
<dbReference type="Proteomes" id="UP000198870">
    <property type="component" value="Unassembled WGS sequence"/>
</dbReference>
<dbReference type="Gene3D" id="2.60.120.10">
    <property type="entry name" value="Jelly Rolls"/>
    <property type="match status" value="1"/>
</dbReference>
<dbReference type="Pfam" id="PF01050">
    <property type="entry name" value="MannoseP_isomer"/>
    <property type="match status" value="1"/>
</dbReference>
<dbReference type="InterPro" id="IPR005835">
    <property type="entry name" value="NTP_transferase_dom"/>
</dbReference>
<evidence type="ECO:0000313" key="13">
    <source>
        <dbReference type="Proteomes" id="UP000198870"/>
    </source>
</evidence>
<dbReference type="EC" id="2.7.7.13" evidence="2"/>
<dbReference type="InterPro" id="IPR006375">
    <property type="entry name" value="Man1P_GuaTrfase/Man6P_Isoase"/>
</dbReference>
<dbReference type="PANTHER" id="PTHR46390:SF1">
    <property type="entry name" value="MANNOSE-1-PHOSPHATE GUANYLYLTRANSFERASE"/>
    <property type="match status" value="1"/>
</dbReference>
<dbReference type="Pfam" id="PF22640">
    <property type="entry name" value="ManC_GMP_beta-helix"/>
    <property type="match status" value="1"/>
</dbReference>
<dbReference type="CDD" id="cd02509">
    <property type="entry name" value="GDP-M1P_Guanylyltransferase"/>
    <property type="match status" value="1"/>
</dbReference>
<dbReference type="AlphaFoldDB" id="A0A1G5HZ77"/>
<evidence type="ECO:0000259" key="11">
    <source>
        <dbReference type="Pfam" id="PF22640"/>
    </source>
</evidence>
<feature type="domain" description="MannoseP isomerase/GMP-like beta-helix" evidence="11">
    <location>
        <begin position="293"/>
        <end position="347"/>
    </location>
</feature>
<dbReference type="GO" id="GO:0004475">
    <property type="term" value="F:mannose-1-phosphate guanylyltransferase (GTP) activity"/>
    <property type="evidence" value="ECO:0007669"/>
    <property type="project" value="UniProtKB-EC"/>
</dbReference>
<evidence type="ECO:0000256" key="2">
    <source>
        <dbReference type="ARBA" id="ARBA00012387"/>
    </source>
</evidence>
<dbReference type="NCBIfam" id="TIGR01479">
    <property type="entry name" value="GMP_PMI"/>
    <property type="match status" value="1"/>
</dbReference>
<protein>
    <recommendedName>
        <fullName evidence="2">mannose-1-phosphate guanylyltransferase</fullName>
        <ecNumber evidence="2">2.7.7.13</ecNumber>
    </recommendedName>
</protein>
<evidence type="ECO:0000256" key="7">
    <source>
        <dbReference type="ARBA" id="ARBA00047343"/>
    </source>
</evidence>
<dbReference type="GO" id="GO:0016853">
    <property type="term" value="F:isomerase activity"/>
    <property type="evidence" value="ECO:0007669"/>
    <property type="project" value="UniProtKB-KW"/>
</dbReference>
<dbReference type="InterPro" id="IPR051161">
    <property type="entry name" value="Mannose-6P_isomerase_type2"/>
</dbReference>
<evidence type="ECO:0000256" key="5">
    <source>
        <dbReference type="ARBA" id="ARBA00022741"/>
    </source>
</evidence>
<dbReference type="Pfam" id="PF00483">
    <property type="entry name" value="NTP_transferase"/>
    <property type="match status" value="1"/>
</dbReference>
<evidence type="ECO:0000313" key="12">
    <source>
        <dbReference type="EMBL" id="SCY69017.1"/>
    </source>
</evidence>
<dbReference type="SUPFAM" id="SSF53448">
    <property type="entry name" value="Nucleotide-diphospho-sugar transferases"/>
    <property type="match status" value="1"/>
</dbReference>
<dbReference type="Gene3D" id="3.90.550.10">
    <property type="entry name" value="Spore Coat Polysaccharide Biosynthesis Protein SpsA, Chain A"/>
    <property type="match status" value="1"/>
</dbReference>
<dbReference type="GO" id="GO:0009298">
    <property type="term" value="P:GDP-mannose biosynthetic process"/>
    <property type="evidence" value="ECO:0007669"/>
    <property type="project" value="TreeGrafter"/>
</dbReference>
<keyword evidence="5" id="KW-0547">Nucleotide-binding</keyword>
<feature type="domain" description="Nucleotidyl transferase" evidence="9">
    <location>
        <begin position="4"/>
        <end position="286"/>
    </location>
</feature>
<dbReference type="STRING" id="419481.SAMN05216233_116106"/>
<dbReference type="FunFam" id="2.60.120.10:FF:000032">
    <property type="entry name" value="Mannose-1-phosphate guanylyltransferase/mannose-6-phosphate isomerase"/>
    <property type="match status" value="1"/>
</dbReference>
<keyword evidence="4 12" id="KW-0548">Nucleotidyltransferase</keyword>
<comment type="catalytic activity">
    <reaction evidence="7">
        <text>alpha-D-mannose 1-phosphate + GTP + H(+) = GDP-alpha-D-mannose + diphosphate</text>
        <dbReference type="Rhea" id="RHEA:15229"/>
        <dbReference type="ChEBI" id="CHEBI:15378"/>
        <dbReference type="ChEBI" id="CHEBI:33019"/>
        <dbReference type="ChEBI" id="CHEBI:37565"/>
        <dbReference type="ChEBI" id="CHEBI:57527"/>
        <dbReference type="ChEBI" id="CHEBI:58409"/>
        <dbReference type="EC" id="2.7.7.13"/>
    </reaction>
</comment>
<keyword evidence="6" id="KW-0342">GTP-binding</keyword>
<feature type="domain" description="Mannose-6-phosphate isomerase type II C-terminal" evidence="10">
    <location>
        <begin position="352"/>
        <end position="465"/>
    </location>
</feature>
<evidence type="ECO:0000256" key="6">
    <source>
        <dbReference type="ARBA" id="ARBA00023134"/>
    </source>
</evidence>
<dbReference type="InterPro" id="IPR029044">
    <property type="entry name" value="Nucleotide-diphossugar_trans"/>
</dbReference>
<dbReference type="InterPro" id="IPR054566">
    <property type="entry name" value="ManC/GMP-like_b-helix"/>
</dbReference>
<comment type="similarity">
    <text evidence="1 8">Belongs to the mannose-6-phosphate isomerase type 2 family.</text>
</comment>
<evidence type="ECO:0000256" key="8">
    <source>
        <dbReference type="RuleBase" id="RU004190"/>
    </source>
</evidence>
<proteinExistence type="inferred from homology"/>
<sequence length="469" mass="51565">MVIPVILAGGSGTRLWPLSRELHPKQLIGLIDEYTMLQNTVLRLAGFEGVGRPIVICNENHRFMVAEQLRSIGIDPLAIMLEPVGRNTAPALAAAACKALEIDENPTLLVLPADHTIAHTDKLYDAMREGLALAESGRLITFGIVPESAETGYGYIRKGAPVNGGDAVIIDRFVEKPDLDTAKAYVDSGDYCWNSGMFMFGSREVLGELERFAPEIVTSCREAVAKGAADLDFFRLDSNAFSACPEDSIDYAVMEKTDKGVMIALSAGWNDVGSWDAIWHIGKKDENGNVVKGDVITHDVSSSLLQGESRMIAAVGIEDMIVVETKDAVLVAPRDRGQDVKKIVSQLKADTRPEAQLHTVVYRPWGSYEGIDNADRFQVKRITVKPGAELSLQKHFHRAEHWVVVRGTAIVTRDEEKILLKEDESTYISLGTVHRLENPGKIPLELIEVQSGSYLGEDDIVRLEDNYGR</sequence>
<keyword evidence="13" id="KW-1185">Reference proteome</keyword>
<dbReference type="InterPro" id="IPR049577">
    <property type="entry name" value="GMPP_N"/>
</dbReference>
<keyword evidence="12" id="KW-0413">Isomerase</keyword>
<dbReference type="EMBL" id="FMUX01000016">
    <property type="protein sequence ID" value="SCY69017.1"/>
    <property type="molecule type" value="Genomic_DNA"/>
</dbReference>
<dbReference type="GO" id="GO:0000271">
    <property type="term" value="P:polysaccharide biosynthetic process"/>
    <property type="evidence" value="ECO:0007669"/>
    <property type="project" value="InterPro"/>
</dbReference>
<dbReference type="GO" id="GO:0005525">
    <property type="term" value="F:GTP binding"/>
    <property type="evidence" value="ECO:0007669"/>
    <property type="project" value="UniProtKB-KW"/>
</dbReference>
<dbReference type="FunFam" id="3.90.550.10:FF:000046">
    <property type="entry name" value="Mannose-1-phosphate guanylyltransferase (GDP)"/>
    <property type="match status" value="1"/>
</dbReference>
<dbReference type="InterPro" id="IPR001538">
    <property type="entry name" value="Man6P_isomerase-2_C"/>
</dbReference>
<dbReference type="PANTHER" id="PTHR46390">
    <property type="entry name" value="MANNOSE-1-PHOSPHATE GUANYLYLTRANSFERASE"/>
    <property type="match status" value="1"/>
</dbReference>
<dbReference type="InterPro" id="IPR014710">
    <property type="entry name" value="RmlC-like_jellyroll"/>
</dbReference>
<evidence type="ECO:0000259" key="10">
    <source>
        <dbReference type="Pfam" id="PF01050"/>
    </source>
</evidence>
<reference evidence="12 13" key="1">
    <citation type="submission" date="2016-10" db="EMBL/GenBank/DDBJ databases">
        <authorList>
            <person name="de Groot N.N."/>
        </authorList>
    </citation>
    <scope>NUCLEOTIDE SEQUENCE [LARGE SCALE GENOMIC DNA]</scope>
    <source>
        <strain evidence="12 13">AA1</strain>
    </source>
</reference>
<evidence type="ECO:0000256" key="4">
    <source>
        <dbReference type="ARBA" id="ARBA00022695"/>
    </source>
</evidence>
<dbReference type="InterPro" id="IPR011051">
    <property type="entry name" value="RmlC_Cupin_sf"/>
</dbReference>